<accession>A0A4U5TR85</accession>
<keyword evidence="3" id="KW-0482">Metalloprotease</keyword>
<evidence type="ECO:0000256" key="1">
    <source>
        <dbReference type="SAM" id="Phobius"/>
    </source>
</evidence>
<keyword evidence="3" id="KW-0378">Hydrolase</keyword>
<organism evidence="3 4">
    <name type="scientific">Mesohalobacter halotolerans</name>
    <dbReference type="NCBI Taxonomy" id="1883405"/>
    <lineage>
        <taxon>Bacteria</taxon>
        <taxon>Pseudomonadati</taxon>
        <taxon>Bacteroidota</taxon>
        <taxon>Flavobacteriia</taxon>
        <taxon>Flavobacteriales</taxon>
        <taxon>Flavobacteriaceae</taxon>
        <taxon>Mesohalobacter</taxon>
    </lineage>
</organism>
<keyword evidence="1" id="KW-0472">Membrane</keyword>
<keyword evidence="1" id="KW-1133">Transmembrane helix</keyword>
<dbReference type="RefSeq" id="WP_138932408.1">
    <property type="nucleotide sequence ID" value="NZ_SWMU01000003.1"/>
</dbReference>
<keyword evidence="3" id="KW-0645">Protease</keyword>
<evidence type="ECO:0000259" key="2">
    <source>
        <dbReference type="Pfam" id="PF02517"/>
    </source>
</evidence>
<dbReference type="GO" id="GO:0080120">
    <property type="term" value="P:CAAX-box protein maturation"/>
    <property type="evidence" value="ECO:0007669"/>
    <property type="project" value="UniProtKB-ARBA"/>
</dbReference>
<feature type="transmembrane region" description="Helical" evidence="1">
    <location>
        <begin position="34"/>
        <end position="51"/>
    </location>
</feature>
<name>A0A4U5TR85_9FLAO</name>
<reference evidence="3 4" key="1">
    <citation type="submission" date="2019-04" db="EMBL/GenBank/DDBJ databases">
        <title>Psychroflexus halotolerans sp. nov., isolated from a marine solar saltern.</title>
        <authorList>
            <person name="Feng X."/>
        </authorList>
    </citation>
    <scope>NUCLEOTIDE SEQUENCE [LARGE SCALE GENOMIC DNA]</scope>
    <source>
        <strain evidence="3 4">WDS2C27</strain>
    </source>
</reference>
<gene>
    <name evidence="3" type="ORF">FCN74_08560</name>
</gene>
<dbReference type="GO" id="GO:0008237">
    <property type="term" value="F:metallopeptidase activity"/>
    <property type="evidence" value="ECO:0007669"/>
    <property type="project" value="UniProtKB-KW"/>
</dbReference>
<keyword evidence="4" id="KW-1185">Reference proteome</keyword>
<keyword evidence="1" id="KW-0812">Transmembrane</keyword>
<evidence type="ECO:0000313" key="3">
    <source>
        <dbReference type="EMBL" id="TKS56291.1"/>
    </source>
</evidence>
<dbReference type="PANTHER" id="PTHR36435">
    <property type="entry name" value="SLR1288 PROTEIN"/>
    <property type="match status" value="1"/>
</dbReference>
<dbReference type="InterPro" id="IPR003675">
    <property type="entry name" value="Rce1/LyrA-like_dom"/>
</dbReference>
<sequence>MFLKKLFEKYSLNISIVLSSLLFSLIHWEKLNNLIPTLLFGIISGLIFIKTQRIVYSILMHFLFNLNHTAFIHL</sequence>
<proteinExistence type="predicted"/>
<dbReference type="PANTHER" id="PTHR36435:SF1">
    <property type="entry name" value="CAAX AMINO TERMINAL PROTEASE FAMILY PROTEIN"/>
    <property type="match status" value="1"/>
</dbReference>
<comment type="caution">
    <text evidence="3">The sequence shown here is derived from an EMBL/GenBank/DDBJ whole genome shotgun (WGS) entry which is preliminary data.</text>
</comment>
<feature type="transmembrane region" description="Helical" evidence="1">
    <location>
        <begin position="12"/>
        <end position="28"/>
    </location>
</feature>
<dbReference type="GO" id="GO:0004175">
    <property type="term" value="F:endopeptidase activity"/>
    <property type="evidence" value="ECO:0007669"/>
    <property type="project" value="UniProtKB-ARBA"/>
</dbReference>
<dbReference type="EMBL" id="SWMU01000003">
    <property type="protein sequence ID" value="TKS56291.1"/>
    <property type="molecule type" value="Genomic_DNA"/>
</dbReference>
<evidence type="ECO:0000313" key="4">
    <source>
        <dbReference type="Proteomes" id="UP000306552"/>
    </source>
</evidence>
<dbReference type="InterPro" id="IPR052710">
    <property type="entry name" value="CAAX_protease"/>
</dbReference>
<dbReference type="Proteomes" id="UP000306552">
    <property type="component" value="Unassembled WGS sequence"/>
</dbReference>
<dbReference type="Pfam" id="PF02517">
    <property type="entry name" value="Rce1-like"/>
    <property type="match status" value="1"/>
</dbReference>
<dbReference type="GO" id="GO:0006508">
    <property type="term" value="P:proteolysis"/>
    <property type="evidence" value="ECO:0007669"/>
    <property type="project" value="UniProtKB-KW"/>
</dbReference>
<protein>
    <submittedName>
        <fullName evidence="3">CPBP family intramembrane metalloprotease</fullName>
    </submittedName>
</protein>
<dbReference type="AlphaFoldDB" id="A0A4U5TR85"/>
<feature type="domain" description="CAAX prenyl protease 2/Lysostaphin resistance protein A-like" evidence="2">
    <location>
        <begin position="3"/>
        <end position="66"/>
    </location>
</feature>